<dbReference type="PANTHER" id="PTHR48081">
    <property type="entry name" value="AB HYDROLASE SUPERFAMILY PROTEIN C4A8.06C"/>
    <property type="match status" value="1"/>
</dbReference>
<dbReference type="PANTHER" id="PTHR48081:SF33">
    <property type="entry name" value="KYNURENINE FORMAMIDASE"/>
    <property type="match status" value="1"/>
</dbReference>
<accession>A0AA91EWT5</accession>
<sequence length="406" mass="44378">MEPDVDVEPRTGPVDYLMALSESLAAVPVLGKRLTPFGTLVAAGLWVGGRAPGIASAAIKGMFVPRQSTRDEQPSPTTAQVCADALRDIVPAARLDIDWPRPGRLPPVLSYRRNRRRYLWRESVRYGDSPEQVLDFWRRPGPLATSAPVLIFVPGGGWVHGRRALQGDALLSHLAERGWVCLSINYRVSPRNRWPRHLSDVKTAVAWARANADTFCGDSDFVAIAGASAGGHLAALVGLTAGDRSLEADLPAHADTSVDAVVGIYGRYDWEDRSTAERRRFMDFIERVVVRKRHDRHRELFRAASPIARTGPHAPPFLMVHGTADTIIPVAQAAAFADRLRATSQAPVGYLELPGAHHGFDVTDGARTPAAVTAIGIFLDEAHRSYRLGRKRSGTGKHGDQTARRR</sequence>
<dbReference type="EMBL" id="LZME01000045">
    <property type="protein sequence ID" value="OBK87140.1"/>
    <property type="molecule type" value="Genomic_DNA"/>
</dbReference>
<dbReference type="InterPro" id="IPR029058">
    <property type="entry name" value="AB_hydrolase_fold"/>
</dbReference>
<evidence type="ECO:0000313" key="4">
    <source>
        <dbReference type="Proteomes" id="UP000093712"/>
    </source>
</evidence>
<keyword evidence="1" id="KW-0378">Hydrolase</keyword>
<dbReference type="AlphaFoldDB" id="A0AA91EWT5"/>
<reference evidence="3 4" key="1">
    <citation type="submission" date="2016-06" db="EMBL/GenBank/DDBJ databases">
        <authorList>
            <person name="Sutton G."/>
            <person name="Brinkac L."/>
            <person name="Sanka R."/>
            <person name="Adams M."/>
            <person name="Lau E."/>
            <person name="Garcia-Basteiro A."/>
            <person name="Lopez-Varela E."/>
            <person name="Palencia S."/>
        </authorList>
    </citation>
    <scope>NUCLEOTIDE SEQUENCE [LARGE SCALE GENOMIC DNA]</scope>
    <source>
        <strain evidence="3 4">1211594.5</strain>
    </source>
</reference>
<dbReference type="GO" id="GO:0016787">
    <property type="term" value="F:hydrolase activity"/>
    <property type="evidence" value="ECO:0007669"/>
    <property type="project" value="UniProtKB-KW"/>
</dbReference>
<dbReference type="RefSeq" id="WP_065039626.1">
    <property type="nucleotide sequence ID" value="NZ_LZME01000045.1"/>
</dbReference>
<organism evidence="3 4">
    <name type="scientific">Mycolicibacter heraklionensis</name>
    <dbReference type="NCBI Taxonomy" id="512402"/>
    <lineage>
        <taxon>Bacteria</taxon>
        <taxon>Bacillati</taxon>
        <taxon>Actinomycetota</taxon>
        <taxon>Actinomycetes</taxon>
        <taxon>Mycobacteriales</taxon>
        <taxon>Mycobacteriaceae</taxon>
        <taxon>Mycolicibacter</taxon>
    </lineage>
</organism>
<dbReference type="SUPFAM" id="SSF53474">
    <property type="entry name" value="alpha/beta-Hydrolases"/>
    <property type="match status" value="1"/>
</dbReference>
<dbReference type="Pfam" id="PF20434">
    <property type="entry name" value="BD-FAE"/>
    <property type="match status" value="1"/>
</dbReference>
<dbReference type="Proteomes" id="UP000093712">
    <property type="component" value="Unassembled WGS sequence"/>
</dbReference>
<evidence type="ECO:0000256" key="1">
    <source>
        <dbReference type="ARBA" id="ARBA00022801"/>
    </source>
</evidence>
<evidence type="ECO:0000259" key="2">
    <source>
        <dbReference type="Pfam" id="PF20434"/>
    </source>
</evidence>
<name>A0AA91EWT5_9MYCO</name>
<proteinExistence type="predicted"/>
<protein>
    <submittedName>
        <fullName evidence="3">Esterase</fullName>
    </submittedName>
</protein>
<evidence type="ECO:0000313" key="3">
    <source>
        <dbReference type="EMBL" id="OBK87140.1"/>
    </source>
</evidence>
<feature type="domain" description="BD-FAE-like" evidence="2">
    <location>
        <begin position="145"/>
        <end position="340"/>
    </location>
</feature>
<gene>
    <name evidence="3" type="ORF">A5649_18690</name>
</gene>
<comment type="caution">
    <text evidence="3">The sequence shown here is derived from an EMBL/GenBank/DDBJ whole genome shotgun (WGS) entry which is preliminary data.</text>
</comment>
<dbReference type="InterPro" id="IPR049492">
    <property type="entry name" value="BD-FAE-like_dom"/>
</dbReference>
<dbReference type="InterPro" id="IPR050300">
    <property type="entry name" value="GDXG_lipolytic_enzyme"/>
</dbReference>
<dbReference type="Gene3D" id="3.40.50.1820">
    <property type="entry name" value="alpha/beta hydrolase"/>
    <property type="match status" value="1"/>
</dbReference>